<reference evidence="2 3" key="1">
    <citation type="journal article" date="2011" name="Int. J. Syst. Evol. Microbiol.">
        <title>Relationship of Bacillus amyloliquefaciens clades associated with strains DSM 7T and FZB42T: a proposal for Bacillus amyloliquefaciens subsp. amyloliquefaciens subsp. nov. and Bacillus amyloliquefaciens subsp. plantarum subsp. nov. based on complete genome sequence comparisons.</title>
        <authorList>
            <person name="Borriss R."/>
            <person name="Chen X.H."/>
            <person name="Rueckert C."/>
            <person name="Blom J."/>
            <person name="Becker A."/>
            <person name="Baumgarth B."/>
            <person name="Fan B."/>
            <person name="Pukall R."/>
            <person name="Schumann P."/>
            <person name="Sproer C."/>
            <person name="Junge H."/>
            <person name="Vater J."/>
            <person name="Puhler A."/>
            <person name="Klenk H.P."/>
        </authorList>
    </citation>
    <scope>NUCLEOTIDE SEQUENCE [LARGE SCALE GENOMIC DNA]</scope>
    <source>
        <strain evidence="3">DSM 7</strain>
    </source>
</reference>
<dbReference type="AlphaFoldDB" id="A0A9P1JKN2"/>
<sequence length="189" mass="21040">MTFIIQAVNYIPAVQAQSGYTKAILSTGGFPMNQCDYLLCLKQLPMFNEVPLSIVAALLKNGTFIRGSSDQSPSFLHSQSVYIVLKGSIRFKDSRLPEGSQTVALWEKGAVFPVDEKGGLSLSPFISVNASPDILALHIPYSMFKQMMSYHPRLQMNFLAMLQQNVFCSYQLFLRYLHTSQDESAEPGS</sequence>
<dbReference type="InterPro" id="IPR018490">
    <property type="entry name" value="cNMP-bd_dom_sf"/>
</dbReference>
<accession>A0A9P1JKN2</accession>
<keyword evidence="1" id="KW-0010">Activator</keyword>
<dbReference type="Proteomes" id="UP000006562">
    <property type="component" value="Chromosome"/>
</dbReference>
<reference evidence="3" key="2">
    <citation type="journal article" date="2011" name="J. Biotechnol.">
        <title>Genome sequence of B. amyloliquefaciens type strain DSM7(T) reveals differences to plant-associated B. amyloliquefaciens FZB42.</title>
        <authorList>
            <person name="Ruckert C."/>
            <person name="Blom J."/>
            <person name="Chen X."/>
            <person name="Reva O."/>
            <person name="Borriss R."/>
        </authorList>
    </citation>
    <scope>NUCLEOTIDE SEQUENCE [LARGE SCALE GENOMIC DNA]</scope>
    <source>
        <strain evidence="3">DSM 7</strain>
    </source>
</reference>
<dbReference type="EMBL" id="FN597644">
    <property type="protein sequence ID" value="CBI44690.1"/>
    <property type="molecule type" value="Genomic_DNA"/>
</dbReference>
<evidence type="ECO:0000313" key="3">
    <source>
        <dbReference type="Proteomes" id="UP000006562"/>
    </source>
</evidence>
<dbReference type="SUPFAM" id="SSF51206">
    <property type="entry name" value="cAMP-binding domain-like"/>
    <property type="match status" value="1"/>
</dbReference>
<organism evidence="2 3">
    <name type="scientific">Bacillus amyloliquefaciens (strain ATCC 23350 / DSM 7 / BCRC 11601 / CCUG 28519 / NBRC 15535 / NRRL B-14393 / F)</name>
    <dbReference type="NCBI Taxonomy" id="692420"/>
    <lineage>
        <taxon>Bacteria</taxon>
        <taxon>Bacillati</taxon>
        <taxon>Bacillota</taxon>
        <taxon>Bacilli</taxon>
        <taxon>Bacillales</taxon>
        <taxon>Bacillaceae</taxon>
        <taxon>Bacillus</taxon>
        <taxon>Bacillus amyloliquefaciens group</taxon>
    </lineage>
</organism>
<dbReference type="Gene3D" id="2.60.120.10">
    <property type="entry name" value="Jelly Rolls"/>
    <property type="match status" value="1"/>
</dbReference>
<dbReference type="KEGG" id="bao:BAMF_3564"/>
<name>A0A9P1JKN2_BACAS</name>
<gene>
    <name evidence="2" type="primary">arfM</name>
    <name evidence="2" type="ordered locus">BAMF_3564</name>
</gene>
<proteinExistence type="predicted"/>
<keyword evidence="3" id="KW-1185">Reference proteome</keyword>
<protein>
    <submittedName>
        <fullName evidence="2">Transcriptional regulator</fullName>
    </submittedName>
</protein>
<dbReference type="InterPro" id="IPR014710">
    <property type="entry name" value="RmlC-like_jellyroll"/>
</dbReference>
<evidence type="ECO:0000313" key="2">
    <source>
        <dbReference type="EMBL" id="CBI44690.1"/>
    </source>
</evidence>
<evidence type="ECO:0000256" key="1">
    <source>
        <dbReference type="ARBA" id="ARBA00023159"/>
    </source>
</evidence>